<evidence type="ECO:0000256" key="2">
    <source>
        <dbReference type="SAM" id="MobiDB-lite"/>
    </source>
</evidence>
<keyword evidence="4" id="KW-1185">Reference proteome</keyword>
<dbReference type="Proteomes" id="UP001626550">
    <property type="component" value="Unassembled WGS sequence"/>
</dbReference>
<dbReference type="PANTHER" id="PTHR12877">
    <property type="entry name" value="RHO GUANINE NUCLEOTIDE EXCHANGE FACTOR"/>
    <property type="match status" value="1"/>
</dbReference>
<sequence length="359" mass="39504">ILIFYASDNVRTSRNRQRVSLSSSVNDIHYVDNKVFVCCKNGDFYVYRRLHDGNWSFDAPTKVNMQASVDEDSCTIVRRLLGVAGGIWCSAKRQIHLLNPTSMLVERTLTLPGSPHDGRNISLMLYGGHSVWVATENSCKVELFHATSANHIMDIDIKPTVMQRIQYCDEIIVRHKEHCLRITCMSMCKDLLLIGTSAGVIVVIPSPKLNASSTRADTIISKISTLDRGHTGHVRFLLTMESASGQRETENVEHEAPSNKSPPIPLGLMAPPLSLVSSAPSTPKQMHELLNPRLSTTSTGTARRGSMNPCMTLTTQMKMISGGDGIEEFPTRATSTDSSQSANAGELDSVNHILIWEVA</sequence>
<evidence type="ECO:0000313" key="3">
    <source>
        <dbReference type="EMBL" id="KAL3310409.1"/>
    </source>
</evidence>
<dbReference type="EMBL" id="JBJKFK010002984">
    <property type="protein sequence ID" value="KAL3310409.1"/>
    <property type="molecule type" value="Genomic_DNA"/>
</dbReference>
<evidence type="ECO:0000256" key="1">
    <source>
        <dbReference type="ARBA" id="ARBA00022658"/>
    </source>
</evidence>
<dbReference type="SUPFAM" id="SSF50998">
    <property type="entry name" value="Quinoprotein alcohol dehydrogenase-like"/>
    <property type="match status" value="1"/>
</dbReference>
<accession>A0ABD2PSG8</accession>
<dbReference type="InterPro" id="IPR039919">
    <property type="entry name" value="ARHGEF10/ARHGEF17"/>
</dbReference>
<keyword evidence="1" id="KW-0344">Guanine-nucleotide releasing factor</keyword>
<feature type="region of interest" description="Disordered" evidence="2">
    <location>
        <begin position="243"/>
        <end position="265"/>
    </location>
</feature>
<feature type="non-terminal residue" evidence="3">
    <location>
        <position position="1"/>
    </location>
</feature>
<dbReference type="AlphaFoldDB" id="A0ABD2PSG8"/>
<proteinExistence type="predicted"/>
<reference evidence="3 4" key="1">
    <citation type="submission" date="2024-11" db="EMBL/GenBank/DDBJ databases">
        <title>Adaptive evolution of stress response genes in parasites aligns with host niche diversity.</title>
        <authorList>
            <person name="Hahn C."/>
            <person name="Resl P."/>
        </authorList>
    </citation>
    <scope>NUCLEOTIDE SEQUENCE [LARGE SCALE GENOMIC DNA]</scope>
    <source>
        <strain evidence="3">EGGRZ-B1_66</strain>
        <tissue evidence="3">Body</tissue>
    </source>
</reference>
<feature type="compositionally biased region" description="Basic and acidic residues" evidence="2">
    <location>
        <begin position="247"/>
        <end position="257"/>
    </location>
</feature>
<comment type="caution">
    <text evidence="3">The sequence shown here is derived from an EMBL/GenBank/DDBJ whole genome shotgun (WGS) entry which is preliminary data.</text>
</comment>
<protein>
    <recommendedName>
        <fullName evidence="5">Rho guanine nucleotide exchange factor 17</fullName>
    </recommendedName>
</protein>
<dbReference type="PANTHER" id="PTHR12877:SF15">
    <property type="entry name" value="RHO GUANINE NUCLEOTIDE EXCHANGE FACTOR 17"/>
    <property type="match status" value="1"/>
</dbReference>
<name>A0ABD2PSG8_9PLAT</name>
<evidence type="ECO:0000313" key="4">
    <source>
        <dbReference type="Proteomes" id="UP001626550"/>
    </source>
</evidence>
<evidence type="ECO:0008006" key="5">
    <source>
        <dbReference type="Google" id="ProtNLM"/>
    </source>
</evidence>
<organism evidence="3 4">
    <name type="scientific">Cichlidogyrus casuarinus</name>
    <dbReference type="NCBI Taxonomy" id="1844966"/>
    <lineage>
        <taxon>Eukaryota</taxon>
        <taxon>Metazoa</taxon>
        <taxon>Spiralia</taxon>
        <taxon>Lophotrochozoa</taxon>
        <taxon>Platyhelminthes</taxon>
        <taxon>Monogenea</taxon>
        <taxon>Monopisthocotylea</taxon>
        <taxon>Dactylogyridea</taxon>
        <taxon>Ancyrocephalidae</taxon>
        <taxon>Cichlidogyrus</taxon>
    </lineage>
</organism>
<dbReference type="Pfam" id="PF19056">
    <property type="entry name" value="WD40_2"/>
    <property type="match status" value="1"/>
</dbReference>
<gene>
    <name evidence="3" type="ORF">Ciccas_011028</name>
</gene>
<dbReference type="InterPro" id="IPR011047">
    <property type="entry name" value="Quinoprotein_ADH-like_sf"/>
</dbReference>
<dbReference type="GO" id="GO:0005085">
    <property type="term" value="F:guanyl-nucleotide exchange factor activity"/>
    <property type="evidence" value="ECO:0007669"/>
    <property type="project" value="UniProtKB-KW"/>
</dbReference>